<dbReference type="KEGG" id="vg:921882"/>
<dbReference type="Proteomes" id="UP000006635">
    <property type="component" value="Segment"/>
</dbReference>
<organismHost>
    <name type="scientific">Culex nigripalpus</name>
    <dbReference type="NCBI Taxonomy" id="42429"/>
</organismHost>
<name>Q919H6_NPVCO</name>
<sequence length="122" mass="13938">MFGRPVTGVSTLFDITDSNLLSLYKCVLQYSKIHNVGTEFSTIVPDHPDLDLKKLFELVLKHEPNFGIITDEGERLYLVDYVEHLVYRLRDPKRPWPNAMAIRSAALSASRRVMSGTNMLSR</sequence>
<reference evidence="1 2" key="1">
    <citation type="journal article" date="2001" name="J. Virol.">
        <title>Genome sequence of a baculovirus pathogenic for Culex nigripalpus.</title>
        <authorList>
            <person name="Afonso C.L."/>
            <person name="Tulman E.R."/>
            <person name="Lu Z."/>
            <person name="Balinsky C.A."/>
            <person name="Moser B.A."/>
            <person name="Becnel J.J."/>
            <person name="Rock D.L."/>
            <person name="Kutish G.F."/>
        </authorList>
    </citation>
    <scope>NUCLEOTIDE SEQUENCE [LARGE SCALE GENOMIC DNA]</scope>
    <source>
        <strain evidence="2">Isolate Florida/1997</strain>
    </source>
</reference>
<organism evidence="1 2">
    <name type="scientific">Culex nigripalpus nucleopolyhedrovirus (isolate Florida/1997)</name>
    <name type="common">CuniNPV</name>
    <dbReference type="NCBI Taxonomy" id="645993"/>
    <lineage>
        <taxon>Viruses</taxon>
        <taxon>Viruses incertae sedis</taxon>
        <taxon>Naldaviricetes</taxon>
        <taxon>Lefavirales</taxon>
        <taxon>Baculoviridae</taxon>
        <taxon>Deltabaculovirus</taxon>
    </lineage>
</organism>
<keyword evidence="2" id="KW-1185">Reference proteome</keyword>
<evidence type="ECO:0000313" key="1">
    <source>
        <dbReference type="EMBL" id="AAK94179.1"/>
    </source>
</evidence>
<protein>
    <submittedName>
        <fullName evidence="1">Uncharacterized protein</fullName>
    </submittedName>
</protein>
<accession>Q919H6</accession>
<dbReference type="GeneID" id="921882"/>
<proteinExistence type="predicted"/>
<dbReference type="RefSeq" id="NP_203405.1">
    <property type="nucleotide sequence ID" value="NC_003084.1"/>
</dbReference>
<evidence type="ECO:0000313" key="2">
    <source>
        <dbReference type="Proteomes" id="UP000006635"/>
    </source>
</evidence>
<gene>
    <name evidence="1" type="primary">CUN101</name>
</gene>
<dbReference type="EMBL" id="AF403738">
    <property type="protein sequence ID" value="AAK94179.1"/>
    <property type="molecule type" value="Genomic_DNA"/>
</dbReference>